<feature type="domain" description="DDT" evidence="9">
    <location>
        <begin position="586"/>
        <end position="645"/>
    </location>
</feature>
<evidence type="ECO:0000259" key="9">
    <source>
        <dbReference type="PROSITE" id="PS50827"/>
    </source>
</evidence>
<feature type="DNA-binding region" description="Homeobox" evidence="4">
    <location>
        <begin position="86"/>
        <end position="125"/>
    </location>
</feature>
<evidence type="ECO:0000256" key="6">
    <source>
        <dbReference type="SAM" id="MobiDB-lite"/>
    </source>
</evidence>
<feature type="domain" description="Homeobox" evidence="8">
    <location>
        <begin position="84"/>
        <end position="124"/>
    </location>
</feature>
<comment type="caution">
    <text evidence="11">The sequence shown here is derived from an EMBL/GenBank/DDBJ whole genome shotgun (WGS) entry which is preliminary data.</text>
</comment>
<sequence>MEAEEENNRLRREEISNENNNNNESNSKIGNSSDGQSKPKRQMKTPFQLETLEKAYACWLPLLFSCSIFTFIVHCFFFFLIFCFWLVENYPSETMRAELSEKLGLSDRQLQMWFCHRRLKDKKDLPSKKPRKAATLPESPPDEPRLGPEVGVEYGSGSGSGSSPLTRSEMRNVVPLGYYESPQTIMELRAIACVESQLGEPLREDGPILGVEFDPLPPDAFGAPLAVTEQQKRPSHAYDSKIYERHDVRTNKAIARTFHEYPFLPSQSGIRSDVFGQLNLPHLHDPMEGPTRTPFPLGNEQQPRIHAPQSHSSRVRLLSQQDKQVIPYTSPPRDNDVAPQREPHTNITNTGMNSHFTDHPIVGQENPYALPGGQVSHNDAVLRMERKRKSDEARVAREVEAYEMRMRKELEKQDNLRRKSEERLRKEVERQDRERKKEEERLMREKQREEERSRREQRREKERREKFLLKEHIRAEKRKQKEEIRKEKEEERKKAALEKANARRIAKESMELIEDEQLELMELAAASKGLSSIIHIDLDTLQNLESFRDSLCVFPPKSVKLRKPFAIQPWINSEQNVGNLLMVNVVLNQLSLALVWRFLITFADVLDLWPFTLDEFIQAFHDYDSRLLGEIHVALLKVIIKDIEDVARTPSTGLGMNQNGAANPGGGHPEIVEGAYAWGFDIRNWQKNLNQLTWPEIFRQLALSAGLGPQLKKRNITWSYAIDKDEGKSCEDIISTLRNGSAAESALAKMQERGLLAPRRSRHRLTPGTVKFAAFHVLSLEGSKGLTVLELAEKIQKSGLRDLTTSKTPEASISVALTRDTKLFERIAPSTYCVRDAFRKNPADAESILSEARKKIQIFENGFLADEDADDVLREEESESDEVDEDPEDDDLVNPSSANQNSEHYDTNNCSSNGKENLGHNVDLIRNEFDTNLPCFPKNGSTDADCPSSVTRQPVACEDLNAGKLDQDNMEIDESKSGESWILGLAEGEYSDLSVEERLNALVALVGVANEGNLIRVVLEDRLESANALKKQMWAEAQIDKVRLKDDNVSKLDFPSLNKVETQYTYPAVEGNQSPMLDININNINSEASPSTAENQKGTPVAQSMPMEKSSSIQDFGTSTGADIPQTQVPAQYSKRSRSQLKSYIAHIAEEMYVYRSLPLGQDRRRNRYWQFVASASSNDPGSGRIFVECHDGKWRLIDSEEAFDALLTSLDSRGIRESHLRLMLQKIENSFKENVRKKNARCAKNGIRGEVSIKIEANDTYSIPDHNAGFDSPSSTLHDLNTDTTETSSSFKIELGKTESEKKAALRRYQDFQKWLWKECYNSSVLCAMKYGIKRCKPQMDICDICLNLYFVEDSHCNSCHRTFPSNNGFNFSKHAFQCRDKLSKDNYILEYSLPLRTRLLKVLLACMEVSVLSEAFGTNWTDDVRKHWGVKLSKSSSVEELLQILTLFERALRRDFLSPNFSTTDELLGSSSMSESSVQASTDPESVAVLPWVALTTAALSLRLFEIDSSISYVRLEKPEPCEEKEAREYIVSPKLPSRYTHIKSTRVVEPAEFDNDEYTKDKSVPKKIVRSGKKRCRGTGEQGRGKKLAKRVYNSKRDGGRKNAKVTDNLSHKLKQQARGTQGQGAGRGRRTVRKPRVGKRAVEDLLLGHTTASHSSKIDREPLRNLDEEWDGEKASPMTPVHIGVTDNNSNSAEEVESDDENAQAVQYDQGNWEVGFNAVPPNRWNRDLVRMSDEDMDAFEDDNDNDNGIEENEEEDSEAADVMSEGSDGMANRGVNVGGSDSALSEDSSD</sequence>
<keyword evidence="3 4" id="KW-0539">Nucleus</keyword>
<feature type="non-terminal residue" evidence="11">
    <location>
        <position position="1"/>
    </location>
</feature>
<keyword evidence="7" id="KW-0812">Transmembrane</keyword>
<feature type="region of interest" description="Disordered" evidence="6">
    <location>
        <begin position="1"/>
        <end position="43"/>
    </location>
</feature>
<evidence type="ECO:0000256" key="7">
    <source>
        <dbReference type="SAM" id="Phobius"/>
    </source>
</evidence>
<proteinExistence type="predicted"/>
<dbReference type="Pfam" id="PF15613">
    <property type="entry name" value="WSD"/>
    <property type="match status" value="1"/>
</dbReference>
<evidence type="ECO:0000313" key="11">
    <source>
        <dbReference type="EMBL" id="RDX93822.1"/>
    </source>
</evidence>
<feature type="compositionally biased region" description="Basic and acidic residues" evidence="6">
    <location>
        <begin position="333"/>
        <end position="344"/>
    </location>
</feature>
<feature type="compositionally biased region" description="Polar residues" evidence="6">
    <location>
        <begin position="894"/>
        <end position="915"/>
    </location>
</feature>
<feature type="compositionally biased region" description="Basic and acidic residues" evidence="6">
    <location>
        <begin position="1"/>
        <end position="15"/>
    </location>
</feature>
<evidence type="ECO:0000256" key="4">
    <source>
        <dbReference type="PROSITE-ProRule" id="PRU00108"/>
    </source>
</evidence>
<evidence type="ECO:0000256" key="5">
    <source>
        <dbReference type="RuleBase" id="RU000682"/>
    </source>
</evidence>
<keyword evidence="7" id="KW-0472">Membrane</keyword>
<dbReference type="Pfam" id="PF02791">
    <property type="entry name" value="DDT"/>
    <property type="match status" value="1"/>
</dbReference>
<dbReference type="STRING" id="157652.A0A371GTE8"/>
<feature type="compositionally biased region" description="Acidic residues" evidence="6">
    <location>
        <begin position="1741"/>
        <end position="1764"/>
    </location>
</feature>
<accession>A0A371GTE8</accession>
<feature type="compositionally biased region" description="Polar residues" evidence="6">
    <location>
        <begin position="1086"/>
        <end position="1102"/>
    </location>
</feature>
<dbReference type="PANTHER" id="PTHR36968:SF13">
    <property type="entry name" value="HOMEOBOX-DDT DOMAIN PROTEIN RLT1"/>
    <property type="match status" value="1"/>
</dbReference>
<feature type="region of interest" description="Disordered" evidence="6">
    <location>
        <begin position="1086"/>
        <end position="1135"/>
    </location>
</feature>
<protein>
    <submittedName>
        <fullName evidence="11">Homeobox-DDT domain protein RLT1</fullName>
    </submittedName>
</protein>
<evidence type="ECO:0000259" key="10">
    <source>
        <dbReference type="PROSITE" id="PS51913"/>
    </source>
</evidence>
<dbReference type="InterPro" id="IPR009057">
    <property type="entry name" value="Homeodomain-like_sf"/>
</dbReference>
<feature type="compositionally biased region" description="Low complexity" evidence="6">
    <location>
        <begin position="17"/>
        <end position="27"/>
    </location>
</feature>
<evidence type="ECO:0000259" key="8">
    <source>
        <dbReference type="PROSITE" id="PS50071"/>
    </source>
</evidence>
<dbReference type="InterPro" id="IPR007759">
    <property type="entry name" value="Asxl_HARE-HTH"/>
</dbReference>
<dbReference type="Pfam" id="PF15612">
    <property type="entry name" value="WHIM1"/>
    <property type="match status" value="1"/>
</dbReference>
<organism evidence="11 12">
    <name type="scientific">Mucuna pruriens</name>
    <name type="common">Velvet bean</name>
    <name type="synonym">Dolichos pruriens</name>
    <dbReference type="NCBI Taxonomy" id="157652"/>
    <lineage>
        <taxon>Eukaryota</taxon>
        <taxon>Viridiplantae</taxon>
        <taxon>Streptophyta</taxon>
        <taxon>Embryophyta</taxon>
        <taxon>Tracheophyta</taxon>
        <taxon>Spermatophyta</taxon>
        <taxon>Magnoliopsida</taxon>
        <taxon>eudicotyledons</taxon>
        <taxon>Gunneridae</taxon>
        <taxon>Pentapetalae</taxon>
        <taxon>rosids</taxon>
        <taxon>fabids</taxon>
        <taxon>Fabales</taxon>
        <taxon>Fabaceae</taxon>
        <taxon>Papilionoideae</taxon>
        <taxon>50 kb inversion clade</taxon>
        <taxon>NPAAA clade</taxon>
        <taxon>indigoferoid/millettioid clade</taxon>
        <taxon>Phaseoleae</taxon>
        <taxon>Mucuna</taxon>
    </lineage>
</organism>
<dbReference type="Pfam" id="PF00046">
    <property type="entry name" value="Homeodomain"/>
    <property type="match status" value="1"/>
</dbReference>
<dbReference type="InterPro" id="IPR028942">
    <property type="entry name" value="WHIM1_dom"/>
</dbReference>
<feature type="region of interest" description="Disordered" evidence="6">
    <location>
        <begin position="413"/>
        <end position="461"/>
    </location>
</feature>
<dbReference type="GO" id="GO:0006357">
    <property type="term" value="P:regulation of transcription by RNA polymerase II"/>
    <property type="evidence" value="ECO:0007669"/>
    <property type="project" value="InterPro"/>
</dbReference>
<feature type="region of interest" description="Disordered" evidence="6">
    <location>
        <begin position="1741"/>
        <end position="1795"/>
    </location>
</feature>
<dbReference type="Gene3D" id="1.10.10.60">
    <property type="entry name" value="Homeodomain-like"/>
    <property type="match status" value="1"/>
</dbReference>
<dbReference type="GO" id="GO:0005634">
    <property type="term" value="C:nucleus"/>
    <property type="evidence" value="ECO:0007669"/>
    <property type="project" value="UniProtKB-SubCell"/>
</dbReference>
<feature type="compositionally biased region" description="Basic residues" evidence="6">
    <location>
        <begin position="1631"/>
        <end position="1643"/>
    </location>
</feature>
<dbReference type="PANTHER" id="PTHR36968">
    <property type="entry name" value="HOMEOBOX-DDT DOMAIN PROTEIN RLT2"/>
    <property type="match status" value="1"/>
</dbReference>
<dbReference type="PROSITE" id="PS51913">
    <property type="entry name" value="HTH_HARE"/>
    <property type="match status" value="1"/>
</dbReference>
<dbReference type="InterPro" id="IPR018501">
    <property type="entry name" value="DDT_dom"/>
</dbReference>
<dbReference type="SUPFAM" id="SSF46689">
    <property type="entry name" value="Homeodomain-like"/>
    <property type="match status" value="1"/>
</dbReference>
<feature type="region of interest" description="Disordered" evidence="6">
    <location>
        <begin position="867"/>
        <end position="917"/>
    </location>
</feature>
<dbReference type="PROSITE" id="PS50071">
    <property type="entry name" value="HOMEOBOX_2"/>
    <property type="match status" value="1"/>
</dbReference>
<name>A0A371GTE8_MUCPR</name>
<gene>
    <name evidence="11" type="primary">RLT1</name>
    <name evidence="11" type="ORF">CR513_23861</name>
</gene>
<feature type="region of interest" description="Disordered" evidence="6">
    <location>
        <begin position="327"/>
        <end position="353"/>
    </location>
</feature>
<evidence type="ECO:0000256" key="1">
    <source>
        <dbReference type="ARBA" id="ARBA00004123"/>
    </source>
</evidence>
<feature type="compositionally biased region" description="Basic and acidic residues" evidence="6">
    <location>
        <begin position="1660"/>
        <end position="1671"/>
    </location>
</feature>
<reference evidence="11" key="1">
    <citation type="submission" date="2018-05" db="EMBL/GenBank/DDBJ databases">
        <title>Draft genome of Mucuna pruriens seed.</title>
        <authorList>
            <person name="Nnadi N.E."/>
            <person name="Vos R."/>
            <person name="Hasami M.H."/>
            <person name="Devisetty U.K."/>
            <person name="Aguiy J.C."/>
        </authorList>
    </citation>
    <scope>NUCLEOTIDE SEQUENCE [LARGE SCALE GENOMIC DNA]</scope>
    <source>
        <strain evidence="11">JCA_2017</strain>
    </source>
</reference>
<feature type="domain" description="HTH HARE-type" evidence="10">
    <location>
        <begin position="768"/>
        <end position="837"/>
    </location>
</feature>
<feature type="region of interest" description="Disordered" evidence="6">
    <location>
        <begin position="123"/>
        <end position="166"/>
    </location>
</feature>
<dbReference type="PROSITE" id="PS50827">
    <property type="entry name" value="DDT"/>
    <property type="match status" value="1"/>
</dbReference>
<keyword evidence="12" id="KW-1185">Reference proteome</keyword>
<evidence type="ECO:0000256" key="3">
    <source>
        <dbReference type="ARBA" id="ARBA00023242"/>
    </source>
</evidence>
<dbReference type="SMART" id="SM00571">
    <property type="entry name" value="DDT"/>
    <property type="match status" value="1"/>
</dbReference>
<dbReference type="SMART" id="SM00389">
    <property type="entry name" value="HOX"/>
    <property type="match status" value="1"/>
</dbReference>
<feature type="compositionally biased region" description="Polar residues" evidence="6">
    <location>
        <begin position="1109"/>
        <end position="1131"/>
    </location>
</feature>
<feature type="region of interest" description="Disordered" evidence="6">
    <location>
        <begin position="1616"/>
        <end position="1705"/>
    </location>
</feature>
<dbReference type="Proteomes" id="UP000257109">
    <property type="component" value="Unassembled WGS sequence"/>
</dbReference>
<keyword evidence="7" id="KW-1133">Transmembrane helix</keyword>
<dbReference type="InterPro" id="IPR001356">
    <property type="entry name" value="HD"/>
</dbReference>
<evidence type="ECO:0000313" key="12">
    <source>
        <dbReference type="Proteomes" id="UP000257109"/>
    </source>
</evidence>
<dbReference type="InterPro" id="IPR028941">
    <property type="entry name" value="WHIM2_dom"/>
</dbReference>
<feature type="compositionally biased region" description="Acidic residues" evidence="6">
    <location>
        <begin position="867"/>
        <end position="892"/>
    </location>
</feature>
<keyword evidence="2" id="KW-0804">Transcription</keyword>
<evidence type="ECO:0000256" key="2">
    <source>
        <dbReference type="ARBA" id="ARBA00023163"/>
    </source>
</evidence>
<dbReference type="CDD" id="cd00086">
    <property type="entry name" value="homeodomain"/>
    <property type="match status" value="1"/>
</dbReference>
<dbReference type="EMBL" id="QJKJ01004520">
    <property type="protein sequence ID" value="RDX93822.1"/>
    <property type="molecule type" value="Genomic_DNA"/>
</dbReference>
<dbReference type="OrthoDB" id="6159439at2759"/>
<keyword evidence="4 5" id="KW-0371">Homeobox</keyword>
<dbReference type="InterPro" id="IPR044977">
    <property type="entry name" value="RLT1-3"/>
</dbReference>
<feature type="transmembrane region" description="Helical" evidence="7">
    <location>
        <begin position="62"/>
        <end position="87"/>
    </location>
</feature>
<comment type="subcellular location">
    <subcellularLocation>
        <location evidence="1 4 5">Nucleus</location>
    </subcellularLocation>
</comment>
<keyword evidence="4 5" id="KW-0238">DNA-binding</keyword>
<dbReference type="GO" id="GO:0003677">
    <property type="term" value="F:DNA binding"/>
    <property type="evidence" value="ECO:0007669"/>
    <property type="project" value="UniProtKB-UniRule"/>
</dbReference>
<dbReference type="Pfam" id="PF05066">
    <property type="entry name" value="HARE-HTH"/>
    <property type="match status" value="1"/>
</dbReference>